<organism evidence="9 10">
    <name type="scientific">Hymenobacter perfusus</name>
    <dbReference type="NCBI Taxonomy" id="1236770"/>
    <lineage>
        <taxon>Bacteria</taxon>
        <taxon>Pseudomonadati</taxon>
        <taxon>Bacteroidota</taxon>
        <taxon>Cytophagia</taxon>
        <taxon>Cytophagales</taxon>
        <taxon>Hymenobacteraceae</taxon>
        <taxon>Hymenobacter</taxon>
    </lineage>
</organism>
<feature type="transmembrane region" description="Helical" evidence="8">
    <location>
        <begin position="334"/>
        <end position="355"/>
    </location>
</feature>
<dbReference type="PROSITE" id="PS00428">
    <property type="entry name" value="FTSW_RODA_SPOVE"/>
    <property type="match status" value="1"/>
</dbReference>
<dbReference type="GO" id="GO:0032153">
    <property type="term" value="C:cell division site"/>
    <property type="evidence" value="ECO:0007669"/>
    <property type="project" value="TreeGrafter"/>
</dbReference>
<keyword evidence="10" id="KW-1185">Reference proteome</keyword>
<feature type="transmembrane region" description="Helical" evidence="8">
    <location>
        <begin position="242"/>
        <end position="261"/>
    </location>
</feature>
<name>A0A428K0T3_9BACT</name>
<dbReference type="NCBIfam" id="NF037961">
    <property type="entry name" value="RodA_shape"/>
    <property type="match status" value="1"/>
</dbReference>
<proteinExistence type="predicted"/>
<evidence type="ECO:0000256" key="2">
    <source>
        <dbReference type="ARBA" id="ARBA00022692"/>
    </source>
</evidence>
<feature type="transmembrane region" description="Helical" evidence="8">
    <location>
        <begin position="400"/>
        <end position="421"/>
    </location>
</feature>
<comment type="caution">
    <text evidence="9">The sequence shown here is derived from an EMBL/GenBank/DDBJ whole genome shotgun (WGS) entry which is preliminary data.</text>
</comment>
<dbReference type="GO" id="GO:0005886">
    <property type="term" value="C:plasma membrane"/>
    <property type="evidence" value="ECO:0007669"/>
    <property type="project" value="TreeGrafter"/>
</dbReference>
<keyword evidence="3" id="KW-0133">Cell shape</keyword>
<dbReference type="PANTHER" id="PTHR30474:SF1">
    <property type="entry name" value="PEPTIDOGLYCAN GLYCOSYLTRANSFERASE MRDB"/>
    <property type="match status" value="1"/>
</dbReference>
<feature type="transmembrane region" description="Helical" evidence="8">
    <location>
        <begin position="218"/>
        <end position="235"/>
    </location>
</feature>
<evidence type="ECO:0000256" key="6">
    <source>
        <dbReference type="ARBA" id="ARBA00032370"/>
    </source>
</evidence>
<dbReference type="RefSeq" id="WP_125440144.1">
    <property type="nucleotide sequence ID" value="NZ_RWIU01000008.1"/>
</dbReference>
<dbReference type="InterPro" id="IPR001182">
    <property type="entry name" value="FtsW/RodA"/>
</dbReference>
<feature type="transmembrane region" description="Helical" evidence="8">
    <location>
        <begin position="55"/>
        <end position="78"/>
    </location>
</feature>
<feature type="transmembrane region" description="Helical" evidence="8">
    <location>
        <begin position="85"/>
        <end position="105"/>
    </location>
</feature>
<dbReference type="GO" id="GO:0008360">
    <property type="term" value="P:regulation of cell shape"/>
    <property type="evidence" value="ECO:0007669"/>
    <property type="project" value="UniProtKB-KW"/>
</dbReference>
<evidence type="ECO:0000313" key="9">
    <source>
        <dbReference type="EMBL" id="RSK40069.1"/>
    </source>
</evidence>
<evidence type="ECO:0000313" key="10">
    <source>
        <dbReference type="Proteomes" id="UP000270291"/>
    </source>
</evidence>
<evidence type="ECO:0000256" key="7">
    <source>
        <dbReference type="ARBA" id="ARBA00033270"/>
    </source>
</evidence>
<evidence type="ECO:0000256" key="3">
    <source>
        <dbReference type="ARBA" id="ARBA00022960"/>
    </source>
</evidence>
<feature type="transmembrane region" description="Helical" evidence="8">
    <location>
        <begin position="12"/>
        <end position="35"/>
    </location>
</feature>
<protein>
    <recommendedName>
        <fullName evidence="7">Cell wall polymerase</fullName>
    </recommendedName>
    <alternativeName>
        <fullName evidence="6">Peptidoglycan polymerase</fullName>
    </alternativeName>
</protein>
<keyword evidence="5 8" id="KW-0472">Membrane</keyword>
<feature type="transmembrane region" description="Helical" evidence="8">
    <location>
        <begin position="367"/>
        <end position="394"/>
    </location>
</feature>
<comment type="subcellular location">
    <subcellularLocation>
        <location evidence="1">Membrane</location>
        <topology evidence="1">Multi-pass membrane protein</topology>
    </subcellularLocation>
</comment>
<reference evidence="9 10" key="1">
    <citation type="submission" date="2018-12" db="EMBL/GenBank/DDBJ databases">
        <authorList>
            <person name="Feng G."/>
            <person name="Zhu H."/>
        </authorList>
    </citation>
    <scope>NUCLEOTIDE SEQUENCE [LARGE SCALE GENOMIC DNA]</scope>
    <source>
        <strain evidence="9 10">LMG 26000</strain>
    </source>
</reference>
<feature type="transmembrane region" description="Helical" evidence="8">
    <location>
        <begin position="194"/>
        <end position="212"/>
    </location>
</feature>
<keyword evidence="4 8" id="KW-1133">Transmembrane helix</keyword>
<dbReference type="PANTHER" id="PTHR30474">
    <property type="entry name" value="CELL CYCLE PROTEIN"/>
    <property type="match status" value="1"/>
</dbReference>
<dbReference type="EMBL" id="RWIU01000008">
    <property type="protein sequence ID" value="RSK40069.1"/>
    <property type="molecule type" value="Genomic_DNA"/>
</dbReference>
<dbReference type="Proteomes" id="UP000270291">
    <property type="component" value="Unassembled WGS sequence"/>
</dbReference>
<dbReference type="GO" id="GO:0015648">
    <property type="term" value="F:lipid-linked peptidoglycan transporter activity"/>
    <property type="evidence" value="ECO:0007669"/>
    <property type="project" value="TreeGrafter"/>
</dbReference>
<evidence type="ECO:0000256" key="4">
    <source>
        <dbReference type="ARBA" id="ARBA00022989"/>
    </source>
</evidence>
<keyword evidence="2 8" id="KW-0812">Transmembrane</keyword>
<dbReference type="Pfam" id="PF01098">
    <property type="entry name" value="FTSW_RODA_SPOVE"/>
    <property type="match status" value="2"/>
</dbReference>
<dbReference type="InterPro" id="IPR018365">
    <property type="entry name" value="Cell_cycle_FtsW-rel_CS"/>
</dbReference>
<evidence type="ECO:0000256" key="5">
    <source>
        <dbReference type="ARBA" id="ARBA00023136"/>
    </source>
</evidence>
<accession>A0A428K0T3</accession>
<sequence length="432" mass="47726">MSTSPARYSRSIDWVTVLIYLLMVGVGWLNVYAASYSPDAPDNALSSLGFQELMAFNWFKQILWIGTAVVLIVVLVVIDSKAYDTFAFVLYGAMILLLIITPFIARPIAGSRSWLELGPVRLQPAEFAKFITALAVSRYMAGINLRQQNFRDQLVLAGLTLLPPLLIIAANETGQALVFGAFLLAYFREGMSPLILLILAAAGAILILALLVPKLWLVGAFTLVLVVVFAFNSKLWRHHLPLSLGVWAVVIGMVFGVDFFFNNVLQPHQRKRIEILINPSADPLGVGWNVTQSKIAIGSGGFAGKGFLQGTQTKFDFVPEQSTDFIFCTVGEEWGWAGTMVTIILFMTLLGRVVYVAERQKSVFGRTYGYCVASIIFFHFCVNIGMTIGLAPVVGIPLPFFSYGGSSLWSFTTLLFILLAIDAYRKQDLERY</sequence>
<dbReference type="GO" id="GO:0051301">
    <property type="term" value="P:cell division"/>
    <property type="evidence" value="ECO:0007669"/>
    <property type="project" value="InterPro"/>
</dbReference>
<feature type="transmembrane region" description="Helical" evidence="8">
    <location>
        <begin position="165"/>
        <end position="187"/>
    </location>
</feature>
<gene>
    <name evidence="9" type="ORF">EI293_19040</name>
</gene>
<evidence type="ECO:0000256" key="1">
    <source>
        <dbReference type="ARBA" id="ARBA00004141"/>
    </source>
</evidence>
<evidence type="ECO:0000256" key="8">
    <source>
        <dbReference type="SAM" id="Phobius"/>
    </source>
</evidence>
<dbReference type="OrthoDB" id="9768187at2"/>
<dbReference type="AlphaFoldDB" id="A0A428K0T3"/>